<evidence type="ECO:0000313" key="2">
    <source>
        <dbReference type="EMBL" id="CAG8691615.1"/>
    </source>
</evidence>
<comment type="caution">
    <text evidence="2">The sequence shown here is derived from an EMBL/GenBank/DDBJ whole genome shotgun (WGS) entry which is preliminary data.</text>
</comment>
<proteinExistence type="predicted"/>
<feature type="non-terminal residue" evidence="2">
    <location>
        <position position="84"/>
    </location>
</feature>
<evidence type="ECO:0000313" key="3">
    <source>
        <dbReference type="Proteomes" id="UP000789759"/>
    </source>
</evidence>
<gene>
    <name evidence="2" type="ORF">CPELLU_LOCUS11329</name>
</gene>
<feature type="compositionally biased region" description="Polar residues" evidence="1">
    <location>
        <begin position="31"/>
        <end position="45"/>
    </location>
</feature>
<name>A0A9N9EV01_9GLOM</name>
<protein>
    <submittedName>
        <fullName evidence="2">14440_t:CDS:1</fullName>
    </submittedName>
</protein>
<feature type="compositionally biased region" description="Acidic residues" evidence="1">
    <location>
        <begin position="46"/>
        <end position="58"/>
    </location>
</feature>
<evidence type="ECO:0000256" key="1">
    <source>
        <dbReference type="SAM" id="MobiDB-lite"/>
    </source>
</evidence>
<dbReference type="OrthoDB" id="2438994at2759"/>
<dbReference type="Proteomes" id="UP000789759">
    <property type="component" value="Unassembled WGS sequence"/>
</dbReference>
<reference evidence="2" key="1">
    <citation type="submission" date="2021-06" db="EMBL/GenBank/DDBJ databases">
        <authorList>
            <person name="Kallberg Y."/>
            <person name="Tangrot J."/>
            <person name="Rosling A."/>
        </authorList>
    </citation>
    <scope>NUCLEOTIDE SEQUENCE</scope>
    <source>
        <strain evidence="2">FL966</strain>
    </source>
</reference>
<dbReference type="AlphaFoldDB" id="A0A9N9EV01"/>
<keyword evidence="3" id="KW-1185">Reference proteome</keyword>
<dbReference type="EMBL" id="CAJVQA010009960">
    <property type="protein sequence ID" value="CAG8691615.1"/>
    <property type="molecule type" value="Genomic_DNA"/>
</dbReference>
<organism evidence="2 3">
    <name type="scientific">Cetraspora pellucida</name>
    <dbReference type="NCBI Taxonomy" id="1433469"/>
    <lineage>
        <taxon>Eukaryota</taxon>
        <taxon>Fungi</taxon>
        <taxon>Fungi incertae sedis</taxon>
        <taxon>Mucoromycota</taxon>
        <taxon>Glomeromycotina</taxon>
        <taxon>Glomeromycetes</taxon>
        <taxon>Diversisporales</taxon>
        <taxon>Gigasporaceae</taxon>
        <taxon>Cetraspora</taxon>
    </lineage>
</organism>
<accession>A0A9N9EV01</accession>
<feature type="region of interest" description="Disordered" evidence="1">
    <location>
        <begin position="31"/>
        <end position="58"/>
    </location>
</feature>
<sequence length="84" mass="9650">PILSDNEIDEELTITDLNYQVSDNENEINSEKNATARSSNQTNQNFDEDLVTEKDDEILMTSDWNTNFCLGRQEKHPADDEEAK</sequence>